<organism evidence="2 3">
    <name type="scientific">Portibacter lacus</name>
    <dbReference type="NCBI Taxonomy" id="1099794"/>
    <lineage>
        <taxon>Bacteria</taxon>
        <taxon>Pseudomonadati</taxon>
        <taxon>Bacteroidota</taxon>
        <taxon>Saprospiria</taxon>
        <taxon>Saprospirales</taxon>
        <taxon>Haliscomenobacteraceae</taxon>
        <taxon>Portibacter</taxon>
    </lineage>
</organism>
<gene>
    <name evidence="2" type="ORF">GCM10007940_31410</name>
</gene>
<comment type="caution">
    <text evidence="2">The sequence shown here is derived from an EMBL/GenBank/DDBJ whole genome shotgun (WGS) entry which is preliminary data.</text>
</comment>
<dbReference type="RefSeq" id="WP_235294352.1">
    <property type="nucleotide sequence ID" value="NZ_BSOH01000021.1"/>
</dbReference>
<dbReference type="AlphaFoldDB" id="A0AA37WH85"/>
<reference evidence="2" key="1">
    <citation type="journal article" date="2014" name="Int. J. Syst. Evol. Microbiol.">
        <title>Complete genome sequence of Corynebacterium casei LMG S-19264T (=DSM 44701T), isolated from a smear-ripened cheese.</title>
        <authorList>
            <consortium name="US DOE Joint Genome Institute (JGI-PGF)"/>
            <person name="Walter F."/>
            <person name="Albersmeier A."/>
            <person name="Kalinowski J."/>
            <person name="Ruckert C."/>
        </authorList>
    </citation>
    <scope>NUCLEOTIDE SEQUENCE</scope>
    <source>
        <strain evidence="2">NBRC 108769</strain>
    </source>
</reference>
<evidence type="ECO:0000313" key="3">
    <source>
        <dbReference type="Proteomes" id="UP001156666"/>
    </source>
</evidence>
<keyword evidence="1" id="KW-0732">Signal</keyword>
<dbReference type="SUPFAM" id="SSF49464">
    <property type="entry name" value="Carboxypeptidase regulatory domain-like"/>
    <property type="match status" value="1"/>
</dbReference>
<dbReference type="Pfam" id="PF13620">
    <property type="entry name" value="CarboxypepD_reg"/>
    <property type="match status" value="1"/>
</dbReference>
<evidence type="ECO:0000256" key="1">
    <source>
        <dbReference type="SAM" id="SignalP"/>
    </source>
</evidence>
<feature type="signal peptide" evidence="1">
    <location>
        <begin position="1"/>
        <end position="21"/>
    </location>
</feature>
<feature type="chain" id="PRO_5041453970" evidence="1">
    <location>
        <begin position="22"/>
        <end position="794"/>
    </location>
</feature>
<evidence type="ECO:0000313" key="2">
    <source>
        <dbReference type="EMBL" id="GLR18525.1"/>
    </source>
</evidence>
<proteinExistence type="predicted"/>
<protein>
    <submittedName>
        <fullName evidence="2">Prevent-host-death protein</fullName>
    </submittedName>
</protein>
<accession>A0AA37WH85</accession>
<name>A0AA37WH85_9BACT</name>
<sequence length="794" mass="88158">MKILLSVFVCLFLSSSLFSQALETTVRGVVIDKTSGEPLVGVSVGLVSDESKGTTTDENGLFALSGVPVGRQQLQFTYIGFQTFTTEGIIINANRAEYINVELQEGLLLDNVQIVADGNVNAAVNELATVSARSFSVEETERIPGGANDMGRMALSYPGVQQGANDTENDIIIRGNSSVGILWRLEGMDIPNPNHFARPGTSGGGITVFSAQLLGKSDFYTGGMPAEFGNALSGAFDVHFRKGNKVDRQHRIRIGILGLDFATEGPIKKDKSSYLVNYRYSTLGILNDLGFELIGERVSNNFQDLSFNLAFDGKNAGEQWTVFGIAGISEEHYSPKPAEEREFGTSNHYEDRFNTSNIAVGGVTYTKILGSNSYLKGTTTLMTGNVGRAYDTLSITDDRYRYNTQMYNDSRISTAWTYGSQLTDHWKLKTGTILHGISYDFFKETKARSNTSNITDFNLNRSLNGGGTSFTGQLYGLAQYAPSKKLSLNFGLHGMVLGINSTGAIDPRFSLKYDVSNNHKIGVALGKHSQILPMAAYFYEEETSEGSGVYTRPNFDAPFLQANHYIMSYTYVSPKLIKFNAEVYYQQLFKVPVRAETLNDGYWMLNKQGEFPDFNTVSEGKGENYGIDLALEKFFSNKMYFLLTASFFESNSISKDGVKNPTRFSTKWVSTFTLGREIEFKKGGALQFGARLLYNGGYRYTPYDPVLSGIEKRFVPLEGHYWATQVSPYSRIDSRIAYRYNKKRYSGSISLDVQNLTNRKSPNSVSYNAETNELEFRNFDGGSFIPVLSFVFDF</sequence>
<dbReference type="Proteomes" id="UP001156666">
    <property type="component" value="Unassembled WGS sequence"/>
</dbReference>
<dbReference type="SUPFAM" id="SSF56935">
    <property type="entry name" value="Porins"/>
    <property type="match status" value="1"/>
</dbReference>
<reference evidence="2" key="2">
    <citation type="submission" date="2023-01" db="EMBL/GenBank/DDBJ databases">
        <title>Draft genome sequence of Portibacter lacus strain NBRC 108769.</title>
        <authorList>
            <person name="Sun Q."/>
            <person name="Mori K."/>
        </authorList>
    </citation>
    <scope>NUCLEOTIDE SEQUENCE</scope>
    <source>
        <strain evidence="2">NBRC 108769</strain>
    </source>
</reference>
<dbReference type="Gene3D" id="2.60.40.1120">
    <property type="entry name" value="Carboxypeptidase-like, regulatory domain"/>
    <property type="match status" value="1"/>
</dbReference>
<dbReference type="EMBL" id="BSOH01000021">
    <property type="protein sequence ID" value="GLR18525.1"/>
    <property type="molecule type" value="Genomic_DNA"/>
</dbReference>
<dbReference type="InterPro" id="IPR008969">
    <property type="entry name" value="CarboxyPept-like_regulatory"/>
</dbReference>
<keyword evidence="3" id="KW-1185">Reference proteome</keyword>